<organism evidence="2 3">
    <name type="scientific">Larinioides sclopetarius</name>
    <dbReference type="NCBI Taxonomy" id="280406"/>
    <lineage>
        <taxon>Eukaryota</taxon>
        <taxon>Metazoa</taxon>
        <taxon>Ecdysozoa</taxon>
        <taxon>Arthropoda</taxon>
        <taxon>Chelicerata</taxon>
        <taxon>Arachnida</taxon>
        <taxon>Araneae</taxon>
        <taxon>Araneomorphae</taxon>
        <taxon>Entelegynae</taxon>
        <taxon>Araneoidea</taxon>
        <taxon>Araneidae</taxon>
        <taxon>Larinioides</taxon>
    </lineage>
</organism>
<keyword evidence="1" id="KW-1133">Transmembrane helix</keyword>
<gene>
    <name evidence="2" type="ORF">LARSCL_LOCUS1314</name>
</gene>
<keyword evidence="1" id="KW-0472">Membrane</keyword>
<evidence type="ECO:0000313" key="2">
    <source>
        <dbReference type="EMBL" id="CAL1262996.1"/>
    </source>
</evidence>
<evidence type="ECO:0000256" key="1">
    <source>
        <dbReference type="SAM" id="Phobius"/>
    </source>
</evidence>
<dbReference type="AlphaFoldDB" id="A0AAV1YVI3"/>
<accession>A0AAV1YVI3</accession>
<proteinExistence type="predicted"/>
<evidence type="ECO:0008006" key="4">
    <source>
        <dbReference type="Google" id="ProtNLM"/>
    </source>
</evidence>
<keyword evidence="1" id="KW-0812">Transmembrane</keyword>
<reference evidence="2 3" key="1">
    <citation type="submission" date="2024-04" db="EMBL/GenBank/DDBJ databases">
        <authorList>
            <person name="Rising A."/>
            <person name="Reimegard J."/>
            <person name="Sonavane S."/>
            <person name="Akerstrom W."/>
            <person name="Nylinder S."/>
            <person name="Hedman E."/>
            <person name="Kallberg Y."/>
        </authorList>
    </citation>
    <scope>NUCLEOTIDE SEQUENCE [LARGE SCALE GENOMIC DNA]</scope>
</reference>
<comment type="caution">
    <text evidence="2">The sequence shown here is derived from an EMBL/GenBank/DDBJ whole genome shotgun (WGS) entry which is preliminary data.</text>
</comment>
<name>A0AAV1YVI3_9ARAC</name>
<evidence type="ECO:0000313" key="3">
    <source>
        <dbReference type="Proteomes" id="UP001497382"/>
    </source>
</evidence>
<feature type="transmembrane region" description="Helical" evidence="1">
    <location>
        <begin position="183"/>
        <end position="210"/>
    </location>
</feature>
<dbReference type="EMBL" id="CAXIEN010000007">
    <property type="protein sequence ID" value="CAL1262996.1"/>
    <property type="molecule type" value="Genomic_DNA"/>
</dbReference>
<sequence>MDSPHEEFYSYIMNIDKATINGIANEGINYPGLGPTVIDLMQRVERVHITLSNEETYQEELSNNLISELFGLNPNIISFPHVTSFINLFKKKITKKGISFFKRKISKMPIVNEENPHISSQLEHFSIHRSKLATNLKLYGNELDRNYLITKIVRLFGYAMGIICSLNFDAYLGGIPIQSSKLLAFLMHSIRCVFVSAAYFGPICFLFCFVEFQRAKYILNNCIKLMEEDKENFLPIKKFVSETYAMQAIVTELFLQKIDKKIVKKAEETLIHLTSAEKIFATVLVSSMKKYPLCIQDGMFLHMAYQFSRTAEAKEWFRRLTYHVDLDQERKVGDSLMNFKIPNCISSPPIQAFLFLFKPPILPRIVLFGLHTACMFHEIKEFKCAKKCMFSKDLRYLSFHYEKCVKNVKDSQCVNGGL</sequence>
<keyword evidence="3" id="KW-1185">Reference proteome</keyword>
<dbReference type="Proteomes" id="UP001497382">
    <property type="component" value="Unassembled WGS sequence"/>
</dbReference>
<feature type="transmembrane region" description="Helical" evidence="1">
    <location>
        <begin position="155"/>
        <end position="177"/>
    </location>
</feature>
<protein>
    <recommendedName>
        <fullName evidence="4">Odorant receptor</fullName>
    </recommendedName>
</protein>